<gene>
    <name evidence="1" type="ORF">H4R21_003045</name>
</gene>
<organism evidence="1 2">
    <name type="scientific">Coemansia helicoidea</name>
    <dbReference type="NCBI Taxonomy" id="1286919"/>
    <lineage>
        <taxon>Eukaryota</taxon>
        <taxon>Fungi</taxon>
        <taxon>Fungi incertae sedis</taxon>
        <taxon>Zoopagomycota</taxon>
        <taxon>Kickxellomycotina</taxon>
        <taxon>Kickxellomycetes</taxon>
        <taxon>Kickxellales</taxon>
        <taxon>Kickxellaceae</taxon>
        <taxon>Coemansia</taxon>
    </lineage>
</organism>
<dbReference type="EMBL" id="JANBUN010000891">
    <property type="protein sequence ID" value="KAJ2800762.1"/>
    <property type="molecule type" value="Genomic_DNA"/>
</dbReference>
<sequence>IFQFLIGLVFIALYITLPGCLTPLQRNLLFVMLSYLIPLIYLFVDFSIKTYGKKRKVKTV</sequence>
<evidence type="ECO:0000313" key="1">
    <source>
        <dbReference type="EMBL" id="KAJ2800762.1"/>
    </source>
</evidence>
<accession>A0ACC1L5B9</accession>
<protein>
    <submittedName>
        <fullName evidence="1">Uncharacterized protein</fullName>
    </submittedName>
</protein>
<comment type="caution">
    <text evidence="1">The sequence shown here is derived from an EMBL/GenBank/DDBJ whole genome shotgun (WGS) entry which is preliminary data.</text>
</comment>
<feature type="non-terminal residue" evidence="1">
    <location>
        <position position="1"/>
    </location>
</feature>
<evidence type="ECO:0000313" key="2">
    <source>
        <dbReference type="Proteomes" id="UP001140087"/>
    </source>
</evidence>
<reference evidence="1" key="1">
    <citation type="submission" date="2022-07" db="EMBL/GenBank/DDBJ databases">
        <title>Phylogenomic reconstructions and comparative analyses of Kickxellomycotina fungi.</title>
        <authorList>
            <person name="Reynolds N.K."/>
            <person name="Stajich J.E."/>
            <person name="Barry K."/>
            <person name="Grigoriev I.V."/>
            <person name="Crous P."/>
            <person name="Smith M.E."/>
        </authorList>
    </citation>
    <scope>NUCLEOTIDE SEQUENCE</scope>
    <source>
        <strain evidence="1">BCRC 34780</strain>
    </source>
</reference>
<name>A0ACC1L5B9_9FUNG</name>
<proteinExistence type="predicted"/>
<keyword evidence="2" id="KW-1185">Reference proteome</keyword>
<dbReference type="Proteomes" id="UP001140087">
    <property type="component" value="Unassembled WGS sequence"/>
</dbReference>